<reference evidence="2" key="1">
    <citation type="submission" date="2020-10" db="EMBL/GenBank/DDBJ databases">
        <authorList>
            <person name="Gilroy R."/>
        </authorList>
    </citation>
    <scope>NUCLEOTIDE SEQUENCE</scope>
    <source>
        <strain evidence="2">CHK195-11698</strain>
    </source>
</reference>
<dbReference type="Proteomes" id="UP000824175">
    <property type="component" value="Unassembled WGS sequence"/>
</dbReference>
<comment type="caution">
    <text evidence="2">The sequence shown here is derived from an EMBL/GenBank/DDBJ whole genome shotgun (WGS) entry which is preliminary data.</text>
</comment>
<dbReference type="InterPro" id="IPR016181">
    <property type="entry name" value="Acyl_CoA_acyltransferase"/>
</dbReference>
<dbReference type="AlphaFoldDB" id="A0A9D1KZJ9"/>
<dbReference type="InterPro" id="IPR000182">
    <property type="entry name" value="GNAT_dom"/>
</dbReference>
<evidence type="ECO:0000313" key="2">
    <source>
        <dbReference type="EMBL" id="HIU12865.1"/>
    </source>
</evidence>
<dbReference type="PROSITE" id="PS51186">
    <property type="entry name" value="GNAT"/>
    <property type="match status" value="1"/>
</dbReference>
<dbReference type="Gene3D" id="3.40.630.30">
    <property type="match status" value="1"/>
</dbReference>
<accession>A0A9D1KZJ9</accession>
<organism evidence="2 3">
    <name type="scientific">Candidatus Fimiplasma intestinipullorum</name>
    <dbReference type="NCBI Taxonomy" id="2840825"/>
    <lineage>
        <taxon>Bacteria</taxon>
        <taxon>Bacillati</taxon>
        <taxon>Bacillota</taxon>
        <taxon>Clostridia</taxon>
        <taxon>Eubacteriales</taxon>
        <taxon>Candidatus Fimiplasma</taxon>
    </lineage>
</organism>
<evidence type="ECO:0000259" key="1">
    <source>
        <dbReference type="PROSITE" id="PS51186"/>
    </source>
</evidence>
<sequence>MNVRLIYLRDHPEMKKTAARWFHAKWQVPLAAYRQSMEDCLIGQAPIPQWYLALKNGHIVGGLGVIENDFHERKDLTPNVCAVYTEPEERGQGIAGALLKMACRDMCVKGIHTLYLLTDHTSFYERYGWTFVGLIQQAGEKRLSRVYRYQSEEDEEA</sequence>
<protein>
    <submittedName>
        <fullName evidence="2">GNAT family N-acetyltransferase</fullName>
    </submittedName>
</protein>
<feature type="domain" description="N-acetyltransferase" evidence="1">
    <location>
        <begin position="1"/>
        <end position="154"/>
    </location>
</feature>
<dbReference type="CDD" id="cd04301">
    <property type="entry name" value="NAT_SF"/>
    <property type="match status" value="1"/>
</dbReference>
<name>A0A9D1KZJ9_9FIRM</name>
<reference evidence="2" key="2">
    <citation type="journal article" date="2021" name="PeerJ">
        <title>Extensive microbial diversity within the chicken gut microbiome revealed by metagenomics and culture.</title>
        <authorList>
            <person name="Gilroy R."/>
            <person name="Ravi A."/>
            <person name="Getino M."/>
            <person name="Pursley I."/>
            <person name="Horton D.L."/>
            <person name="Alikhan N.F."/>
            <person name="Baker D."/>
            <person name="Gharbi K."/>
            <person name="Hall N."/>
            <person name="Watson M."/>
            <person name="Adriaenssens E.M."/>
            <person name="Foster-Nyarko E."/>
            <person name="Jarju S."/>
            <person name="Secka A."/>
            <person name="Antonio M."/>
            <person name="Oren A."/>
            <person name="Chaudhuri R.R."/>
            <person name="La Ragione R."/>
            <person name="Hildebrand F."/>
            <person name="Pallen M.J."/>
        </authorList>
    </citation>
    <scope>NUCLEOTIDE SEQUENCE</scope>
    <source>
        <strain evidence="2">CHK195-11698</strain>
    </source>
</reference>
<proteinExistence type="predicted"/>
<evidence type="ECO:0000313" key="3">
    <source>
        <dbReference type="Proteomes" id="UP000824175"/>
    </source>
</evidence>
<gene>
    <name evidence="2" type="ORF">IAD15_02170</name>
</gene>
<dbReference type="GO" id="GO:0016747">
    <property type="term" value="F:acyltransferase activity, transferring groups other than amino-acyl groups"/>
    <property type="evidence" value="ECO:0007669"/>
    <property type="project" value="InterPro"/>
</dbReference>
<dbReference type="Pfam" id="PF13508">
    <property type="entry name" value="Acetyltransf_7"/>
    <property type="match status" value="1"/>
</dbReference>
<dbReference type="EMBL" id="DVMJ01000014">
    <property type="protein sequence ID" value="HIU12865.1"/>
    <property type="molecule type" value="Genomic_DNA"/>
</dbReference>
<dbReference type="SUPFAM" id="SSF55729">
    <property type="entry name" value="Acyl-CoA N-acyltransferases (Nat)"/>
    <property type="match status" value="1"/>
</dbReference>